<proteinExistence type="predicted"/>
<gene>
    <name evidence="2" type="ordered locus">Terro_3406</name>
</gene>
<dbReference type="InterPro" id="IPR036388">
    <property type="entry name" value="WH-like_DNA-bd_sf"/>
</dbReference>
<keyword evidence="3" id="KW-1185">Reference proteome</keyword>
<dbReference type="HOGENOM" id="CLU_063440_4_1_0"/>
<dbReference type="eggNOG" id="COG1695">
    <property type="taxonomic scope" value="Bacteria"/>
</dbReference>
<dbReference type="OrthoDB" id="9814826at2"/>
<evidence type="ECO:0000313" key="3">
    <source>
        <dbReference type="Proteomes" id="UP000006056"/>
    </source>
</evidence>
<dbReference type="PANTHER" id="PTHR33169:SF13">
    <property type="entry name" value="PADR-FAMILY TRANSCRIPTIONAL REGULATOR"/>
    <property type="match status" value="1"/>
</dbReference>
<evidence type="ECO:0000259" key="1">
    <source>
        <dbReference type="Pfam" id="PF03551"/>
    </source>
</evidence>
<organism evidence="2 3">
    <name type="scientific">Terriglobus roseus (strain DSM 18391 / NRRL B-41598 / KBS 63)</name>
    <dbReference type="NCBI Taxonomy" id="926566"/>
    <lineage>
        <taxon>Bacteria</taxon>
        <taxon>Pseudomonadati</taxon>
        <taxon>Acidobacteriota</taxon>
        <taxon>Terriglobia</taxon>
        <taxon>Terriglobales</taxon>
        <taxon>Acidobacteriaceae</taxon>
        <taxon>Terriglobus</taxon>
    </lineage>
</organism>
<dbReference type="Proteomes" id="UP000006056">
    <property type="component" value="Chromosome"/>
</dbReference>
<dbReference type="Pfam" id="PF03551">
    <property type="entry name" value="PadR"/>
    <property type="match status" value="1"/>
</dbReference>
<dbReference type="PANTHER" id="PTHR33169">
    <property type="entry name" value="PADR-FAMILY TRANSCRIPTIONAL REGULATOR"/>
    <property type="match status" value="1"/>
</dbReference>
<dbReference type="EMBL" id="CP003379">
    <property type="protein sequence ID" value="AFL89621.1"/>
    <property type="molecule type" value="Genomic_DNA"/>
</dbReference>
<dbReference type="InterPro" id="IPR005149">
    <property type="entry name" value="Tscrpt_reg_PadR_N"/>
</dbReference>
<protein>
    <submittedName>
        <fullName evidence="2">Putative transcriptional regulator</fullName>
    </submittedName>
</protein>
<dbReference type="InterPro" id="IPR052509">
    <property type="entry name" value="Metal_resp_DNA-bind_regulator"/>
</dbReference>
<accession>I3ZK53</accession>
<dbReference type="AlphaFoldDB" id="I3ZK53"/>
<dbReference type="STRING" id="926566.Terro_3406"/>
<feature type="domain" description="Transcription regulator PadR N-terminal" evidence="1">
    <location>
        <begin position="18"/>
        <end position="88"/>
    </location>
</feature>
<sequence>MQPTPEDLLPLSPATLHVLLALTREDLHGYGIMLEVARQSGGAYKIGPGTLYDNLKKLLKLRLVDERPAVADERRQYHLTDLGNSVLSAETERLSSVLREARRALRLREERQS</sequence>
<reference evidence="2 3" key="1">
    <citation type="submission" date="2012-06" db="EMBL/GenBank/DDBJ databases">
        <title>Complete genome of Terriglobus roseus DSM 18391.</title>
        <authorList>
            <consortium name="US DOE Joint Genome Institute (JGI-PGF)"/>
            <person name="Lucas S."/>
            <person name="Copeland A."/>
            <person name="Lapidus A."/>
            <person name="Glavina del Rio T."/>
            <person name="Dalin E."/>
            <person name="Tice H."/>
            <person name="Bruce D."/>
            <person name="Goodwin L."/>
            <person name="Pitluck S."/>
            <person name="Peters L."/>
            <person name="Mikhailova N."/>
            <person name="Munk A.C.C."/>
            <person name="Kyrpides N."/>
            <person name="Mavromatis K."/>
            <person name="Ivanova N."/>
            <person name="Brettin T."/>
            <person name="Detter J.C."/>
            <person name="Han C."/>
            <person name="Larimer F."/>
            <person name="Land M."/>
            <person name="Hauser L."/>
            <person name="Markowitz V."/>
            <person name="Cheng J.-F."/>
            <person name="Hugenholtz P."/>
            <person name="Woyke T."/>
            <person name="Wu D."/>
            <person name="Brambilla E."/>
            <person name="Klenk H.-P."/>
            <person name="Eisen J.A."/>
        </authorList>
    </citation>
    <scope>NUCLEOTIDE SEQUENCE [LARGE SCALE GENOMIC DNA]</scope>
    <source>
        <strain evidence="3">DSM 18391 / NRRL B-41598 / KBS 63</strain>
    </source>
</reference>
<evidence type="ECO:0000313" key="2">
    <source>
        <dbReference type="EMBL" id="AFL89621.1"/>
    </source>
</evidence>
<name>I3ZK53_TERRK</name>
<dbReference type="InterPro" id="IPR036390">
    <property type="entry name" value="WH_DNA-bd_sf"/>
</dbReference>
<dbReference type="KEGG" id="trs:Terro_3406"/>
<dbReference type="Gene3D" id="1.10.10.10">
    <property type="entry name" value="Winged helix-like DNA-binding domain superfamily/Winged helix DNA-binding domain"/>
    <property type="match status" value="1"/>
</dbReference>
<dbReference type="SUPFAM" id="SSF46785">
    <property type="entry name" value="Winged helix' DNA-binding domain"/>
    <property type="match status" value="1"/>
</dbReference>
<dbReference type="RefSeq" id="WP_014786882.1">
    <property type="nucleotide sequence ID" value="NC_018014.1"/>
</dbReference>